<reference evidence="1 2" key="1">
    <citation type="submission" date="2024-06" db="EMBL/GenBank/DDBJ databases">
        <title>A chromosome-level genome assembly of beet webworm, Loxostege sticticalis.</title>
        <authorList>
            <person name="Zhang Y."/>
        </authorList>
    </citation>
    <scope>NUCLEOTIDE SEQUENCE [LARGE SCALE GENOMIC DNA]</scope>
    <source>
        <strain evidence="1">AQ028</strain>
        <tissue evidence="1">Male pupae</tissue>
    </source>
</reference>
<protein>
    <recommendedName>
        <fullName evidence="3">Tick transposon</fullName>
    </recommendedName>
</protein>
<dbReference type="Proteomes" id="UP001549921">
    <property type="component" value="Unassembled WGS sequence"/>
</dbReference>
<dbReference type="InterPro" id="IPR036691">
    <property type="entry name" value="Endo/exonu/phosph_ase_sf"/>
</dbReference>
<comment type="caution">
    <text evidence="1">The sequence shown here is derived from an EMBL/GenBank/DDBJ whole genome shotgun (WGS) entry which is preliminary data.</text>
</comment>
<evidence type="ECO:0000313" key="2">
    <source>
        <dbReference type="Proteomes" id="UP001549921"/>
    </source>
</evidence>
<proteinExistence type="predicted"/>
<accession>A0ABD0SJR7</accession>
<name>A0ABD0SJR7_LOXSC</name>
<dbReference type="EMBL" id="JBEDNZ010000021">
    <property type="protein sequence ID" value="KAL0818746.1"/>
    <property type="molecule type" value="Genomic_DNA"/>
</dbReference>
<sequence length="552" mass="62753">MGSFKIIHTNICSVNCNFDSFIVLLHRLSFKCDVIVLSECWISKISTIPQIDGYTTYASSYSNQNDGVIIFVKSDISHDIITDTRIDEASGLLLKLGDDFYILAIYRSPSYKNIDYFCNSLDTVLSSLESVKTLILLGDINIDISTSSIDRNKNKYLDFMAYYGLLPAHFLPTRNDNCLDHVMVRSDRSSNTFVLDSHITDHAPVLFTVECKVNRVPLRTSCSKIDYPNLDQELSITDFGQVYLELNPNVATDTFIEIVTSVISKHTKVVPVPHRNYPIKPWMTPGLVKCTRHRDKLQKKAKINPQNAILQLTYTRYRNFCNKLLKNIKIEYEKQEFIKNKNNTKGTWRTINKITNLKKNNLPPTELLKCSTDPYKSLDQVNKYFADIGQNLADAILQKHKNETANTESIMCQTQMSINSMAVFDVDPSEIEAIILNLRNDCATGVDKIPTKVIKNSRFSLIPPLTHIFNQCLTSGVFPDSLKKALVHPIHKNGARDSIGNYRPISVLTVVSKILEKVLNTRLINFLEKNNLIANKKLLTKKLTAFKKNKII</sequence>
<dbReference type="PANTHER" id="PTHR33395:SF22">
    <property type="entry name" value="REVERSE TRANSCRIPTASE DOMAIN-CONTAINING PROTEIN"/>
    <property type="match status" value="1"/>
</dbReference>
<dbReference type="PANTHER" id="PTHR33395">
    <property type="entry name" value="TRANSCRIPTASE, PUTATIVE-RELATED-RELATED"/>
    <property type="match status" value="1"/>
</dbReference>
<gene>
    <name evidence="1" type="ORF">ABMA28_008074</name>
</gene>
<dbReference type="SUPFAM" id="SSF56219">
    <property type="entry name" value="DNase I-like"/>
    <property type="match status" value="1"/>
</dbReference>
<dbReference type="AlphaFoldDB" id="A0ABD0SJR7"/>
<evidence type="ECO:0008006" key="3">
    <source>
        <dbReference type="Google" id="ProtNLM"/>
    </source>
</evidence>
<organism evidence="1 2">
    <name type="scientific">Loxostege sticticalis</name>
    <name type="common">Beet webworm moth</name>
    <dbReference type="NCBI Taxonomy" id="481309"/>
    <lineage>
        <taxon>Eukaryota</taxon>
        <taxon>Metazoa</taxon>
        <taxon>Ecdysozoa</taxon>
        <taxon>Arthropoda</taxon>
        <taxon>Hexapoda</taxon>
        <taxon>Insecta</taxon>
        <taxon>Pterygota</taxon>
        <taxon>Neoptera</taxon>
        <taxon>Endopterygota</taxon>
        <taxon>Lepidoptera</taxon>
        <taxon>Glossata</taxon>
        <taxon>Ditrysia</taxon>
        <taxon>Pyraloidea</taxon>
        <taxon>Crambidae</taxon>
        <taxon>Pyraustinae</taxon>
        <taxon>Loxostege</taxon>
    </lineage>
</organism>
<dbReference type="Gene3D" id="3.60.10.10">
    <property type="entry name" value="Endonuclease/exonuclease/phosphatase"/>
    <property type="match status" value="1"/>
</dbReference>
<evidence type="ECO:0000313" key="1">
    <source>
        <dbReference type="EMBL" id="KAL0818746.1"/>
    </source>
</evidence>